<keyword evidence="2" id="KW-1133">Transmembrane helix</keyword>
<name>A0A4Z2EID7_9TELE</name>
<keyword evidence="4" id="KW-1185">Reference proteome</keyword>
<comment type="caution">
    <text evidence="3">The sequence shown here is derived from an EMBL/GenBank/DDBJ whole genome shotgun (WGS) entry which is preliminary data.</text>
</comment>
<feature type="region of interest" description="Disordered" evidence="1">
    <location>
        <begin position="28"/>
        <end position="48"/>
    </location>
</feature>
<keyword evidence="2" id="KW-0472">Membrane</keyword>
<feature type="transmembrane region" description="Helical" evidence="2">
    <location>
        <begin position="73"/>
        <end position="100"/>
    </location>
</feature>
<organism evidence="3 4">
    <name type="scientific">Liparis tanakae</name>
    <name type="common">Tanaka's snailfish</name>
    <dbReference type="NCBI Taxonomy" id="230148"/>
    <lineage>
        <taxon>Eukaryota</taxon>
        <taxon>Metazoa</taxon>
        <taxon>Chordata</taxon>
        <taxon>Craniata</taxon>
        <taxon>Vertebrata</taxon>
        <taxon>Euteleostomi</taxon>
        <taxon>Actinopterygii</taxon>
        <taxon>Neopterygii</taxon>
        <taxon>Teleostei</taxon>
        <taxon>Neoteleostei</taxon>
        <taxon>Acanthomorphata</taxon>
        <taxon>Eupercaria</taxon>
        <taxon>Perciformes</taxon>
        <taxon>Cottioidei</taxon>
        <taxon>Cottales</taxon>
        <taxon>Liparidae</taxon>
        <taxon>Liparis</taxon>
    </lineage>
</organism>
<evidence type="ECO:0000256" key="1">
    <source>
        <dbReference type="SAM" id="MobiDB-lite"/>
    </source>
</evidence>
<sequence length="132" mass="14024">MDGDQNGSTIGRFGSDSSRAHVSLSMHSTTFPKAPCPRVNTTSSGGGHRDVVVMKTAGRPTSFFNLMGDEAGVIGQVALFLVLAALSRGTLLHSFIIIIIRGIDSAVDKKSRLEPRRVVAGQIVSLTDDTNR</sequence>
<gene>
    <name evidence="3" type="ORF">EYF80_061344</name>
</gene>
<evidence type="ECO:0000313" key="3">
    <source>
        <dbReference type="EMBL" id="TNN28508.1"/>
    </source>
</evidence>
<dbReference type="Proteomes" id="UP000314294">
    <property type="component" value="Unassembled WGS sequence"/>
</dbReference>
<reference evidence="3 4" key="1">
    <citation type="submission" date="2019-03" db="EMBL/GenBank/DDBJ databases">
        <title>First draft genome of Liparis tanakae, snailfish: a comprehensive survey of snailfish specific genes.</title>
        <authorList>
            <person name="Kim W."/>
            <person name="Song I."/>
            <person name="Jeong J.-H."/>
            <person name="Kim D."/>
            <person name="Kim S."/>
            <person name="Ryu S."/>
            <person name="Song J.Y."/>
            <person name="Lee S.K."/>
        </authorList>
    </citation>
    <scope>NUCLEOTIDE SEQUENCE [LARGE SCALE GENOMIC DNA]</scope>
    <source>
        <tissue evidence="3">Muscle</tissue>
    </source>
</reference>
<accession>A0A4Z2EID7</accession>
<evidence type="ECO:0000256" key="2">
    <source>
        <dbReference type="SAM" id="Phobius"/>
    </source>
</evidence>
<dbReference type="EMBL" id="SRLO01006817">
    <property type="protein sequence ID" value="TNN28508.1"/>
    <property type="molecule type" value="Genomic_DNA"/>
</dbReference>
<dbReference type="AlphaFoldDB" id="A0A4Z2EID7"/>
<protein>
    <submittedName>
        <fullName evidence="3">Uncharacterized protein</fullName>
    </submittedName>
</protein>
<keyword evidence="2" id="KW-0812">Transmembrane</keyword>
<evidence type="ECO:0000313" key="4">
    <source>
        <dbReference type="Proteomes" id="UP000314294"/>
    </source>
</evidence>
<proteinExistence type="predicted"/>